<keyword evidence="1" id="KW-1133">Transmembrane helix</keyword>
<evidence type="ECO:0000313" key="3">
    <source>
        <dbReference type="Proteomes" id="UP001156905"/>
    </source>
</evidence>
<accession>A0ABQ6ASR9</accession>
<dbReference type="EMBL" id="BSOW01000005">
    <property type="protein sequence ID" value="GLR85288.1"/>
    <property type="molecule type" value="Genomic_DNA"/>
</dbReference>
<comment type="caution">
    <text evidence="2">The sequence shown here is derived from an EMBL/GenBank/DDBJ whole genome shotgun (WGS) entry which is preliminary data.</text>
</comment>
<feature type="transmembrane region" description="Helical" evidence="1">
    <location>
        <begin position="35"/>
        <end position="55"/>
    </location>
</feature>
<keyword evidence="1" id="KW-0812">Transmembrane</keyword>
<dbReference type="InterPro" id="IPR011047">
    <property type="entry name" value="Quinoprotein_ADH-like_sf"/>
</dbReference>
<dbReference type="SUPFAM" id="SSF50998">
    <property type="entry name" value="Quinoprotein alcohol dehydrogenase-like"/>
    <property type="match status" value="1"/>
</dbReference>
<gene>
    <name evidence="2" type="ORF">GCM10007857_19980</name>
</gene>
<protein>
    <recommendedName>
        <fullName evidence="4">WD40 repeat domain-containing protein</fullName>
    </recommendedName>
</protein>
<keyword evidence="1" id="KW-0472">Membrane</keyword>
<keyword evidence="3" id="KW-1185">Reference proteome</keyword>
<sequence length="392" mass="43329">MRRESHKIVAQIWGIPTRQVYDRFEERRRFIRRRIAAAAVGALGSLVGIVLWLGGEAGYHRVKELTPPAKLVSPAGVGFTASIPVVIRDRAAYIWKNPAIAPEKLDLSIYALRALQHSPSSMLVADVNQFAIVDISTGNSSFQRAFGGEFAGIATWKGWSAVSNKDGAVLIVSPEGTVSEGPRPSSQTGRRFPTFRETGPFRYGEHLALNEHYLASATLTGQLGILDRKTGHFVVADIPQFPLVEPIERKEDPVLYETENTRPISTVAFLPDGDLMFAEGGGLRRIDPSSGKITFLSHCPIELARQIIPLPRSHRLIVLTTSTLEELEMDKDDRSKVHCLRRSTLAPKSAPRAALSNDGQTLLVAYFDAAPDVWQPTYSLFGLQVRLPSWLW</sequence>
<dbReference type="Proteomes" id="UP001156905">
    <property type="component" value="Unassembled WGS sequence"/>
</dbReference>
<name>A0ABQ6ASR9_9BRAD</name>
<evidence type="ECO:0000256" key="1">
    <source>
        <dbReference type="SAM" id="Phobius"/>
    </source>
</evidence>
<evidence type="ECO:0008006" key="4">
    <source>
        <dbReference type="Google" id="ProtNLM"/>
    </source>
</evidence>
<organism evidence="2 3">
    <name type="scientific">Bradyrhizobium iriomotense</name>
    <dbReference type="NCBI Taxonomy" id="441950"/>
    <lineage>
        <taxon>Bacteria</taxon>
        <taxon>Pseudomonadati</taxon>
        <taxon>Pseudomonadota</taxon>
        <taxon>Alphaproteobacteria</taxon>
        <taxon>Hyphomicrobiales</taxon>
        <taxon>Nitrobacteraceae</taxon>
        <taxon>Bradyrhizobium</taxon>
    </lineage>
</organism>
<evidence type="ECO:0000313" key="2">
    <source>
        <dbReference type="EMBL" id="GLR85288.1"/>
    </source>
</evidence>
<proteinExistence type="predicted"/>
<reference evidence="3" key="1">
    <citation type="journal article" date="2019" name="Int. J. Syst. Evol. Microbiol.">
        <title>The Global Catalogue of Microorganisms (GCM) 10K type strain sequencing project: providing services to taxonomists for standard genome sequencing and annotation.</title>
        <authorList>
            <consortium name="The Broad Institute Genomics Platform"/>
            <consortium name="The Broad Institute Genome Sequencing Center for Infectious Disease"/>
            <person name="Wu L."/>
            <person name="Ma J."/>
        </authorList>
    </citation>
    <scope>NUCLEOTIDE SEQUENCE [LARGE SCALE GENOMIC DNA]</scope>
    <source>
        <strain evidence="3">NBRC 102520</strain>
    </source>
</reference>